<dbReference type="AlphaFoldDB" id="A0A0A1V5L1"/>
<dbReference type="SUPFAM" id="SSF55729">
    <property type="entry name" value="Acyl-CoA N-acyltransferases (Nat)"/>
    <property type="match status" value="1"/>
</dbReference>
<comment type="caution">
    <text evidence="1">The sequence shown here is derived from an EMBL/GenBank/DDBJ whole genome shotgun (WGS) entry which is preliminary data.</text>
</comment>
<evidence type="ECO:0000313" key="1">
    <source>
        <dbReference type="EMBL" id="EXV05527.1"/>
    </source>
</evidence>
<organism evidence="1 2">
    <name type="scientific">Metarhizium robertsii</name>
    <dbReference type="NCBI Taxonomy" id="568076"/>
    <lineage>
        <taxon>Eukaryota</taxon>
        <taxon>Fungi</taxon>
        <taxon>Dikarya</taxon>
        <taxon>Ascomycota</taxon>
        <taxon>Pezizomycotina</taxon>
        <taxon>Sordariomycetes</taxon>
        <taxon>Hypocreomycetidae</taxon>
        <taxon>Hypocreales</taxon>
        <taxon>Clavicipitaceae</taxon>
        <taxon>Metarhizium</taxon>
    </lineage>
</organism>
<sequence length="316" mass="34929">MMGAHTSDAQVSVFDSPPEELLHLLASQLPASLTLLRRLQFAVYRNCTRPDARIILSSDTGQIRDGPTKPACFAAAYAELSTGPNTQMVMYSSMEQGRPSDEKLPVHEGHIMNIVRTLAKLRKEYGGKLGYGNSLLVGNLHSDVHDILAKSGRVTARRDYDKWLFRMEHVPELKETLDLAGMHWGTASLEDCRVVASRTDIPRPPELLVQLPGLMLKLQDGTPIAWAFIGLHGSLISLHCEDGYRRRGIAKLLAAKLLRRTGVEFSDAKYAGHEWSCAEVARDNEGSRAICKSLNATPPRWSVSWATLDLSESAQS</sequence>
<dbReference type="EMBL" id="JELW01000001">
    <property type="protein sequence ID" value="EXV05527.1"/>
    <property type="molecule type" value="Genomic_DNA"/>
</dbReference>
<dbReference type="PANTHER" id="PTHR20958:SF6">
    <property type="entry name" value="GLYCINE N-ACYLTRANSFERASE-LIKE PROTEIN"/>
    <property type="match status" value="1"/>
</dbReference>
<gene>
    <name evidence="1" type="ORF">X797_000242</name>
</gene>
<name>A0A0A1V5L1_9HYPO</name>
<proteinExistence type="predicted"/>
<dbReference type="InterPro" id="IPR016181">
    <property type="entry name" value="Acyl_CoA_acyltransferase"/>
</dbReference>
<dbReference type="Gene3D" id="3.40.630.30">
    <property type="match status" value="1"/>
</dbReference>
<dbReference type="HOGENOM" id="CLU_030809_1_0_1"/>
<reference evidence="1 2" key="1">
    <citation type="submission" date="2014-02" db="EMBL/GenBank/DDBJ databases">
        <title>The genome sequence of the entomopathogenic fungus Metarhizium robertsii ARSEF 2575.</title>
        <authorList>
            <person name="Giuliano Garisto Donzelli B."/>
            <person name="Roe B.A."/>
            <person name="Macmil S.L."/>
            <person name="Krasnoff S.B."/>
            <person name="Gibson D.M."/>
        </authorList>
    </citation>
    <scope>NUCLEOTIDE SEQUENCE [LARGE SCALE GENOMIC DNA]</scope>
    <source>
        <strain evidence="1 2">ARSEF 2575</strain>
    </source>
</reference>
<accession>A0A0A1V5L1</accession>
<dbReference type="PANTHER" id="PTHR20958">
    <property type="entry name" value="GLYCINE N-ACYLTRANSFERASE-LIKE PROTEIN"/>
    <property type="match status" value="1"/>
</dbReference>
<evidence type="ECO:0000313" key="2">
    <source>
        <dbReference type="Proteomes" id="UP000030151"/>
    </source>
</evidence>
<dbReference type="InterPro" id="IPR053225">
    <property type="entry name" value="Acyl-CoA_N-acyltransferase"/>
</dbReference>
<protein>
    <submittedName>
        <fullName evidence="1">Uncharacterized protein</fullName>
    </submittedName>
</protein>
<dbReference type="OrthoDB" id="61870at2759"/>
<dbReference type="Proteomes" id="UP000030151">
    <property type="component" value="Unassembled WGS sequence"/>
</dbReference>
<dbReference type="eggNOG" id="ENOG502SDQB">
    <property type="taxonomic scope" value="Eukaryota"/>
</dbReference>